<feature type="compositionally biased region" description="Polar residues" evidence="1">
    <location>
        <begin position="1"/>
        <end position="14"/>
    </location>
</feature>
<dbReference type="Gene3D" id="3.40.50.880">
    <property type="match status" value="1"/>
</dbReference>
<evidence type="ECO:0000259" key="2">
    <source>
        <dbReference type="Pfam" id="PF06283"/>
    </source>
</evidence>
<gene>
    <name evidence="3" type="ORF">GKO32_08510</name>
</gene>
<dbReference type="EMBL" id="WMBA01000009">
    <property type="protein sequence ID" value="MTD54021.1"/>
    <property type="molecule type" value="Genomic_DNA"/>
</dbReference>
<proteinExistence type="predicted"/>
<reference evidence="3 4" key="1">
    <citation type="submission" date="2019-11" db="EMBL/GenBank/DDBJ databases">
        <title>Draft genome of Amycolatopsis RM579.</title>
        <authorList>
            <person name="Duangmal K."/>
            <person name="Mingma R."/>
        </authorList>
    </citation>
    <scope>NUCLEOTIDE SEQUENCE [LARGE SCALE GENOMIC DNA]</scope>
    <source>
        <strain evidence="3 4">RM579</strain>
    </source>
</reference>
<dbReference type="Pfam" id="PF06283">
    <property type="entry name" value="ThuA"/>
    <property type="match status" value="1"/>
</dbReference>
<dbReference type="SUPFAM" id="SSF52317">
    <property type="entry name" value="Class I glutamine amidotransferase-like"/>
    <property type="match status" value="1"/>
</dbReference>
<evidence type="ECO:0000313" key="3">
    <source>
        <dbReference type="EMBL" id="MTD54021.1"/>
    </source>
</evidence>
<dbReference type="AlphaFoldDB" id="A0A6N7Z234"/>
<keyword evidence="4" id="KW-1185">Reference proteome</keyword>
<dbReference type="InterPro" id="IPR029062">
    <property type="entry name" value="Class_I_gatase-like"/>
</dbReference>
<feature type="region of interest" description="Disordered" evidence="1">
    <location>
        <begin position="1"/>
        <end position="21"/>
    </location>
</feature>
<name>A0A6N7Z234_9PSEU</name>
<dbReference type="Proteomes" id="UP000440096">
    <property type="component" value="Unassembled WGS sequence"/>
</dbReference>
<dbReference type="InterPro" id="IPR029010">
    <property type="entry name" value="ThuA-like"/>
</dbReference>
<comment type="caution">
    <text evidence="3">The sequence shown here is derived from an EMBL/GenBank/DDBJ whole genome shotgun (WGS) entry which is preliminary data.</text>
</comment>
<protein>
    <recommendedName>
        <fullName evidence="2">ThuA-like domain-containing protein</fullName>
    </recommendedName>
</protein>
<evidence type="ECO:0000313" key="4">
    <source>
        <dbReference type="Proteomes" id="UP000440096"/>
    </source>
</evidence>
<sequence>MARGNTLSSENSSSQHEHGAEPRVLPPLDVLLVVGGNHSHDYDFVRPELIRLVCAGRDLRIDIRSDFSDVDALRRTQRLVSYTCDVRPTPEEERALHAFVDGGGRWLALHSTNALFDVDPVRVVTGHERFFGTVGSKFLSHPPICDFGVRVARNSVAEQLMHGVPDFTTSDELYLLEEAPGLEILLEVDAPAVAGAAAPGAPIAYLHNIGSGQVLYCSLGHAGSPTHPHGTHRCSWVAPEFGLILDRAKNWLIEGVPSGTEPAAAARNTTEASI</sequence>
<feature type="domain" description="ThuA-like" evidence="2">
    <location>
        <begin position="40"/>
        <end position="222"/>
    </location>
</feature>
<organism evidence="3 4">
    <name type="scientific">Amycolatopsis pithecellobii</name>
    <dbReference type="NCBI Taxonomy" id="664692"/>
    <lineage>
        <taxon>Bacteria</taxon>
        <taxon>Bacillati</taxon>
        <taxon>Actinomycetota</taxon>
        <taxon>Actinomycetes</taxon>
        <taxon>Pseudonocardiales</taxon>
        <taxon>Pseudonocardiaceae</taxon>
        <taxon>Amycolatopsis</taxon>
    </lineage>
</organism>
<evidence type="ECO:0000256" key="1">
    <source>
        <dbReference type="SAM" id="MobiDB-lite"/>
    </source>
</evidence>
<accession>A0A6N7Z234</accession>
<dbReference type="OrthoDB" id="9785923at2"/>